<proteinExistence type="predicted"/>
<dbReference type="AlphaFoldDB" id="A0A6S6SLD3"/>
<reference evidence="5" key="1">
    <citation type="submission" date="2020-01" db="EMBL/GenBank/DDBJ databases">
        <authorList>
            <person name="Meier V. D."/>
            <person name="Meier V D."/>
        </authorList>
    </citation>
    <scope>NUCLEOTIDE SEQUENCE</scope>
    <source>
        <strain evidence="5">HLG_WM_MAG_10</strain>
    </source>
</reference>
<evidence type="ECO:0000256" key="2">
    <source>
        <dbReference type="ARBA" id="ARBA00022803"/>
    </source>
</evidence>
<dbReference type="InterPro" id="IPR024983">
    <property type="entry name" value="CHAT_dom"/>
</dbReference>
<dbReference type="Pfam" id="PF13374">
    <property type="entry name" value="TPR_10"/>
    <property type="match status" value="1"/>
</dbReference>
<gene>
    <name evidence="5" type="ORF">HELGO_WM34716</name>
</gene>
<dbReference type="Pfam" id="PF13424">
    <property type="entry name" value="TPR_12"/>
    <property type="match status" value="2"/>
</dbReference>
<sequence length="924" mass="106200">MIGRLVVLLLGSFWCCSNLMSQDLEGKSYEEIDALVAMYYRDNGYQEAMVCSNYAREKARIEFGTVDSVYIQYTANLGFFYQKLGVYAKSEAMYLEAKIFMEKTYGKKNEKYSSALNNLASLYRIIGHYEMAESLYEEVKMIDLELFGSESQQYAVVLNNIALLFIDQKRYTMAEVLLLRSKDIRASYYGLDHITYGRALNNIAGLYMMMERYDEALDLCKEGRDIKVRNYGKEHLSYANSIHNIASIYLLQEDYEKSERLYLEVLRLEAKFLGKKHIGYITSLNRLVDLYYKVGKKDLAWSFLRKSGRAITQVDLSVNITEAWKDTVLQIEDALHLNLDPILGYLDFAYKLLEQEGLSINDEKQLIVADLALILLEKRRHGFFNYKDKLRLLSKSNEWTLRSLELLSKSTNGAKIFEVAEQNKSVLLMEASQAQAAYQMGDLPDTLVQLELEIIKEQELIYSKLEDERSPAKKDSLRVLLNESNRKRKFFKTKIEKEFPKYTKLKYQQNCAKANEIQALLREDEAMIEYVIADSLVYIIYLDQKNLRIVKEPLKKKELTRKIKKMHETLSNYDLLSKNEELSYQSYIHSAHWFYQKLLAPVLNPSSKLKKLIIITDGELGHLPFEVFLTKEAPQQSTDYADLDYLINNYVLSYHYSATLWKENKAGRVPQNNGQILGIAPNYAKQTSASTITRLPAYQRIRNKLDSLPNARAEVGMLSEQFKGCFAFDNQASEKIFKERARQFSVIHLAMHGLLDSRAPMLSSLVFTEDGDSVENNFLQAYEISKLNLNADLVVLSACETGYGKFEKGNGIASLARSFMYAGASSLVVSLWQVNDFSTAKIMQLFYENLAKGMGKAEALQVAKLEYIKRSKGLFSHPAFWSPFVQIGTSAPIHLEVKSERSFLWWGMGALGVLLLLAFWRKRS</sequence>
<keyword evidence="1" id="KW-0677">Repeat</keyword>
<dbReference type="SUPFAM" id="SSF48452">
    <property type="entry name" value="TPR-like"/>
    <property type="match status" value="3"/>
</dbReference>
<evidence type="ECO:0000256" key="3">
    <source>
        <dbReference type="SAM" id="Phobius"/>
    </source>
</evidence>
<dbReference type="PANTHER" id="PTHR45641">
    <property type="entry name" value="TETRATRICOPEPTIDE REPEAT PROTEIN (AFU_ORTHOLOGUE AFUA_6G03870)"/>
    <property type="match status" value="1"/>
</dbReference>
<evidence type="ECO:0000313" key="5">
    <source>
        <dbReference type="EMBL" id="CAA6806999.1"/>
    </source>
</evidence>
<keyword evidence="3" id="KW-0472">Membrane</keyword>
<feature type="transmembrane region" description="Helical" evidence="3">
    <location>
        <begin position="903"/>
        <end position="920"/>
    </location>
</feature>
<dbReference type="PANTHER" id="PTHR45641:SF19">
    <property type="entry name" value="NEPHROCYSTIN-3"/>
    <property type="match status" value="1"/>
</dbReference>
<dbReference type="EMBL" id="CACVAQ010000126">
    <property type="protein sequence ID" value="CAA6806999.1"/>
    <property type="molecule type" value="Genomic_DNA"/>
</dbReference>
<keyword evidence="3" id="KW-0812">Transmembrane</keyword>
<dbReference type="InterPro" id="IPR011990">
    <property type="entry name" value="TPR-like_helical_dom_sf"/>
</dbReference>
<organism evidence="5">
    <name type="scientific">uncultured Aureispira sp</name>
    <dbReference type="NCBI Taxonomy" id="1331704"/>
    <lineage>
        <taxon>Bacteria</taxon>
        <taxon>Pseudomonadati</taxon>
        <taxon>Bacteroidota</taxon>
        <taxon>Saprospiria</taxon>
        <taxon>Saprospirales</taxon>
        <taxon>Saprospiraceae</taxon>
        <taxon>Aureispira</taxon>
        <taxon>environmental samples</taxon>
    </lineage>
</organism>
<dbReference type="Gene3D" id="1.25.40.10">
    <property type="entry name" value="Tetratricopeptide repeat domain"/>
    <property type="match status" value="2"/>
</dbReference>
<protein>
    <recommendedName>
        <fullName evidence="4">CHAT domain-containing protein</fullName>
    </recommendedName>
</protein>
<accession>A0A6S6SLD3</accession>
<dbReference type="Pfam" id="PF12770">
    <property type="entry name" value="CHAT"/>
    <property type="match status" value="1"/>
</dbReference>
<name>A0A6S6SLD3_9BACT</name>
<feature type="domain" description="CHAT" evidence="4">
    <location>
        <begin position="590"/>
        <end position="888"/>
    </location>
</feature>
<evidence type="ECO:0000259" key="4">
    <source>
        <dbReference type="Pfam" id="PF12770"/>
    </source>
</evidence>
<dbReference type="InterPro" id="IPR019734">
    <property type="entry name" value="TPR_rpt"/>
</dbReference>
<keyword evidence="2" id="KW-0802">TPR repeat</keyword>
<dbReference type="SMART" id="SM00028">
    <property type="entry name" value="TPR"/>
    <property type="match status" value="5"/>
</dbReference>
<keyword evidence="3" id="KW-1133">Transmembrane helix</keyword>
<evidence type="ECO:0000256" key="1">
    <source>
        <dbReference type="ARBA" id="ARBA00022737"/>
    </source>
</evidence>